<keyword evidence="8" id="KW-1185">Reference proteome</keyword>
<keyword evidence="2 6" id="KW-0812">Transmembrane</keyword>
<evidence type="ECO:0000256" key="5">
    <source>
        <dbReference type="SAM" id="MobiDB-lite"/>
    </source>
</evidence>
<dbReference type="EMBL" id="CAJVOS010000027">
    <property type="protein sequence ID" value="CAG8124767.1"/>
    <property type="molecule type" value="Genomic_DNA"/>
</dbReference>
<reference evidence="7" key="1">
    <citation type="submission" date="2021-07" db="EMBL/GenBank/DDBJ databases">
        <authorList>
            <person name="Branca A.L. A."/>
        </authorList>
    </citation>
    <scope>NUCLEOTIDE SEQUENCE</scope>
</reference>
<feature type="transmembrane region" description="Helical" evidence="6">
    <location>
        <begin position="279"/>
        <end position="299"/>
    </location>
</feature>
<feature type="transmembrane region" description="Helical" evidence="6">
    <location>
        <begin position="159"/>
        <end position="178"/>
    </location>
</feature>
<evidence type="ECO:0008006" key="9">
    <source>
        <dbReference type="Google" id="ProtNLM"/>
    </source>
</evidence>
<dbReference type="AlphaFoldDB" id="A0A9W4HTC5"/>
<evidence type="ECO:0000256" key="6">
    <source>
        <dbReference type="SAM" id="Phobius"/>
    </source>
</evidence>
<evidence type="ECO:0000256" key="3">
    <source>
        <dbReference type="ARBA" id="ARBA00022989"/>
    </source>
</evidence>
<dbReference type="PANTHER" id="PTHR31465">
    <property type="entry name" value="PROTEIN RTA1-RELATED"/>
    <property type="match status" value="1"/>
</dbReference>
<evidence type="ECO:0000256" key="4">
    <source>
        <dbReference type="ARBA" id="ARBA00023136"/>
    </source>
</evidence>
<feature type="compositionally biased region" description="Basic and acidic residues" evidence="5">
    <location>
        <begin position="384"/>
        <end position="394"/>
    </location>
</feature>
<feature type="transmembrane region" description="Helical" evidence="6">
    <location>
        <begin position="238"/>
        <end position="256"/>
    </location>
</feature>
<dbReference type="Proteomes" id="UP001153618">
    <property type="component" value="Unassembled WGS sequence"/>
</dbReference>
<feature type="transmembrane region" description="Helical" evidence="6">
    <location>
        <begin position="60"/>
        <end position="78"/>
    </location>
</feature>
<evidence type="ECO:0000256" key="2">
    <source>
        <dbReference type="ARBA" id="ARBA00022692"/>
    </source>
</evidence>
<dbReference type="OrthoDB" id="3358017at2759"/>
<accession>A0A9W4HTC5</accession>
<keyword evidence="4 6" id="KW-0472">Membrane</keyword>
<feature type="transmembrane region" description="Helical" evidence="6">
    <location>
        <begin position="198"/>
        <end position="217"/>
    </location>
</feature>
<keyword evidence="3 6" id="KW-1133">Transmembrane helix</keyword>
<evidence type="ECO:0000313" key="8">
    <source>
        <dbReference type="Proteomes" id="UP001153618"/>
    </source>
</evidence>
<dbReference type="InterPro" id="IPR007568">
    <property type="entry name" value="RTA1"/>
</dbReference>
<feature type="transmembrane region" description="Helical" evidence="6">
    <location>
        <begin position="85"/>
        <end position="106"/>
    </location>
</feature>
<gene>
    <name evidence="7" type="ORF">POLS_LOCUS5340</name>
</gene>
<dbReference type="PANTHER" id="PTHR31465:SF13">
    <property type="entry name" value="RTA1 DOMAIN PROTEIN-RELATED"/>
    <property type="match status" value="1"/>
</dbReference>
<dbReference type="Pfam" id="PF04479">
    <property type="entry name" value="RTA1"/>
    <property type="match status" value="1"/>
</dbReference>
<feature type="transmembrane region" description="Helical" evidence="6">
    <location>
        <begin position="118"/>
        <end position="138"/>
    </location>
</feature>
<dbReference type="GO" id="GO:0016020">
    <property type="term" value="C:membrane"/>
    <property type="evidence" value="ECO:0007669"/>
    <property type="project" value="UniProtKB-SubCell"/>
</dbReference>
<comment type="subcellular location">
    <subcellularLocation>
        <location evidence="1">Membrane</location>
        <topology evidence="1">Multi-pass membrane protein</topology>
    </subcellularLocation>
</comment>
<comment type="caution">
    <text evidence="7">The sequence shown here is derived from an EMBL/GenBank/DDBJ whole genome shotgun (WGS) entry which is preliminary data.</text>
</comment>
<protein>
    <recommendedName>
        <fullName evidence="9">RTA1 domain protein</fullName>
    </recommendedName>
</protein>
<proteinExistence type="predicted"/>
<name>A0A9W4HTC5_PENOL</name>
<evidence type="ECO:0000313" key="7">
    <source>
        <dbReference type="EMBL" id="CAG8124767.1"/>
    </source>
</evidence>
<sequence length="394" mass="44692">MQPNPFGSDVPPRKAESVTSDWSTEVYNLFHERFTFKENDHFIMLHTTTESLYLYNPSHILPAVFAAVVGLSLLLHVYQNYRYRFWRVTFFLCWGGALFTIGWILRCISSYHPTNVDIYIASQVFIYVGPPVYSASAYNLVGRLMNYLPMHAVLNPNRVLIFFVYVGAAVEAITVAGAAKNASAGSDLEKYKSGGTLVAAGLILQAVVECVVVGIVATVHRRCSRAGMLSPNVRRICFTLYGTSTFVLLRCIFRAVESFDMFSKLGCRVDCGPILSNEWYLYAFELGPMLIFTWWMNLMHPGRYLPRQKLRYLCPDGQTERMGPGWTDRRSRWETFADPLDLKGTIKGTPSHEKYWLREDQWLVCKDGSFAMGTATNTRSNPPVKEHVPAHQSV</sequence>
<evidence type="ECO:0000256" key="1">
    <source>
        <dbReference type="ARBA" id="ARBA00004141"/>
    </source>
</evidence>
<organism evidence="7 8">
    <name type="scientific">Penicillium olsonii</name>
    <dbReference type="NCBI Taxonomy" id="99116"/>
    <lineage>
        <taxon>Eukaryota</taxon>
        <taxon>Fungi</taxon>
        <taxon>Dikarya</taxon>
        <taxon>Ascomycota</taxon>
        <taxon>Pezizomycotina</taxon>
        <taxon>Eurotiomycetes</taxon>
        <taxon>Eurotiomycetidae</taxon>
        <taxon>Eurotiales</taxon>
        <taxon>Aspergillaceae</taxon>
        <taxon>Penicillium</taxon>
    </lineage>
</organism>
<feature type="region of interest" description="Disordered" evidence="5">
    <location>
        <begin position="374"/>
        <end position="394"/>
    </location>
</feature>